<reference evidence="8" key="1">
    <citation type="journal article" date="2019" name="Int. J. Syst. Evol. Microbiol.">
        <title>The Global Catalogue of Microorganisms (GCM) 10K type strain sequencing project: providing services to taxonomists for standard genome sequencing and annotation.</title>
        <authorList>
            <consortium name="The Broad Institute Genomics Platform"/>
            <consortium name="The Broad Institute Genome Sequencing Center for Infectious Disease"/>
            <person name="Wu L."/>
            <person name="Ma J."/>
        </authorList>
    </citation>
    <scope>NUCLEOTIDE SEQUENCE [LARGE SCALE GENOMIC DNA]</scope>
    <source>
        <strain evidence="8">JCM 13250</strain>
    </source>
</reference>
<evidence type="ECO:0000259" key="6">
    <source>
        <dbReference type="Pfam" id="PF12705"/>
    </source>
</evidence>
<keyword evidence="3" id="KW-0067">ATP-binding</keyword>
<dbReference type="InterPro" id="IPR027417">
    <property type="entry name" value="P-loop_NTPase"/>
</dbReference>
<dbReference type="Pfam" id="PF12705">
    <property type="entry name" value="PDDEXK_1"/>
    <property type="match status" value="1"/>
</dbReference>
<dbReference type="InterPro" id="IPR038726">
    <property type="entry name" value="PDDEXK_AddAB-type"/>
</dbReference>
<dbReference type="Gene3D" id="3.90.320.10">
    <property type="match status" value="1"/>
</dbReference>
<keyword evidence="2" id="KW-0227">DNA damage</keyword>
<evidence type="ECO:0000256" key="1">
    <source>
        <dbReference type="ARBA" id="ARBA00022722"/>
    </source>
</evidence>
<evidence type="ECO:0000256" key="4">
    <source>
        <dbReference type="ARBA" id="ARBA00022839"/>
    </source>
</evidence>
<organism evidence="7 8">
    <name type="scientific">Luedemannella flava</name>
    <dbReference type="NCBI Taxonomy" id="349316"/>
    <lineage>
        <taxon>Bacteria</taxon>
        <taxon>Bacillati</taxon>
        <taxon>Actinomycetota</taxon>
        <taxon>Actinomycetes</taxon>
        <taxon>Micromonosporales</taxon>
        <taxon>Micromonosporaceae</taxon>
        <taxon>Luedemannella</taxon>
    </lineage>
</organism>
<evidence type="ECO:0000313" key="7">
    <source>
        <dbReference type="EMBL" id="GAA1834949.1"/>
    </source>
</evidence>
<feature type="domain" description="PD-(D/E)XK endonuclease-like" evidence="6">
    <location>
        <begin position="712"/>
        <end position="991"/>
    </location>
</feature>
<name>A0ABP4YZB5_9ACTN</name>
<evidence type="ECO:0000256" key="2">
    <source>
        <dbReference type="ARBA" id="ARBA00022763"/>
    </source>
</evidence>
<proteinExistence type="predicted"/>
<dbReference type="InterPro" id="IPR011335">
    <property type="entry name" value="Restrct_endonuc-II-like"/>
</dbReference>
<keyword evidence="5" id="KW-0234">DNA repair</keyword>
<accession>A0ABP4YZB5</accession>
<keyword evidence="1" id="KW-0540">Nuclease</keyword>
<dbReference type="SUPFAM" id="SSF52980">
    <property type="entry name" value="Restriction endonuclease-like"/>
    <property type="match status" value="1"/>
</dbReference>
<gene>
    <name evidence="7" type="ORF">GCM10009682_61510</name>
</gene>
<sequence>MVWTRYGQEAYGALRSTVTALKHDDPLNPVTVLVPSHLCGVAVRRALARGLDGRSGVAGLSVLTVDRLAERLAAPALVGSGRRPVTDGVLTAAWRRVLAERPGVFAPVAAHPATVRALVAAHRELREVDDAGLAAIVDSGDPVASEVGLLHQRVVNLLADDWYDVTSLRETAAIALQTNPAYGAEIGAVIMFLPQDIAPGPFVGQLVVNTDLTVIAALAGHERADAAVHRTIRRVSTDDAPSIAQPTAVRIAHASDADDEVRCAVRELTATLRDIPAHRVAVLYGAADPYARILAEHIDAAGIVWNGAGVRPTLERTLPRAMLDLLALPDHRWRRDEVLSLVSAAPVRNADGDRVPAARWDRISRAAGVVAGDEWDTRLKSYAAHLHASADAERAADEPRQWLIDRRERDATTAMELHAFVGDLRRRSHHGASLHTWPDLSRWAVETFAALVGDLDGEAWLPEDEARAADRIARTLQGLASLDSIEEYADLTALRLTLDLELADDLPRYGRAGTGVLLAPLAAAVGLDVDAVIVVGVAEDLVPGRIRADALLPDRVRALAGGQLPLSRDRVDRVHRHLLAALAAAPDCLVSFPRGDLRQSAPRLPSRWLLPSLRALAGDDQVQATGWADVPGLAESRSFTASLTSADVLATEQEWRTRACLSAGAVVDALPDDEVVAAAIAMRRGHAAGRLTRFDGDLAGLDLPDPSQGRIVSATSLERWATCPHAYFVGSMLRVEPIDSPEELLQISARDVGSLIHETLDRFVREQFDAGTVPAGPTPWNADQRARLRQIAADVAEDFVAHGTTGHPLLWRQEKARILADLDTLLDDDDRVRAETGRRQVRSELMFGLRGEQPLDVALADGRVIRFRGSADRVDRVGDGLVIVDYKTGRARDLTKLSETNPTLGGTKLQLPVYAYAARAALDVPAGPVSAEYWFLGKDRRRVNLPLTPDVQREYTRVLTIIVDGMSAGLFPHRPPPEDSFGGFITCRYCEPDGLGVGEHRERWTRKRHDPRLADYVRLTEPSAADDG</sequence>
<dbReference type="Proteomes" id="UP001500218">
    <property type="component" value="Unassembled WGS sequence"/>
</dbReference>
<comment type="caution">
    <text evidence="7">The sequence shown here is derived from an EMBL/GenBank/DDBJ whole genome shotgun (WGS) entry which is preliminary data.</text>
</comment>
<dbReference type="EMBL" id="BAAALT010000286">
    <property type="protein sequence ID" value="GAA1834949.1"/>
    <property type="molecule type" value="Genomic_DNA"/>
</dbReference>
<dbReference type="InterPro" id="IPR011604">
    <property type="entry name" value="PDDEXK-like_dom_sf"/>
</dbReference>
<evidence type="ECO:0000313" key="8">
    <source>
        <dbReference type="Proteomes" id="UP001500218"/>
    </source>
</evidence>
<protein>
    <recommendedName>
        <fullName evidence="6">PD-(D/E)XK endonuclease-like domain-containing protein</fullName>
    </recommendedName>
</protein>
<keyword evidence="3" id="KW-0347">Helicase</keyword>
<evidence type="ECO:0000256" key="3">
    <source>
        <dbReference type="ARBA" id="ARBA00022806"/>
    </source>
</evidence>
<evidence type="ECO:0000256" key="5">
    <source>
        <dbReference type="ARBA" id="ARBA00023204"/>
    </source>
</evidence>
<keyword evidence="3" id="KW-0547">Nucleotide-binding</keyword>
<keyword evidence="8" id="KW-1185">Reference proteome</keyword>
<dbReference type="SUPFAM" id="SSF52540">
    <property type="entry name" value="P-loop containing nucleoside triphosphate hydrolases"/>
    <property type="match status" value="1"/>
</dbReference>
<keyword evidence="4" id="KW-0378">Hydrolase</keyword>
<keyword evidence="4" id="KW-0269">Exonuclease</keyword>